<dbReference type="AlphaFoldDB" id="A0A7T4PCR5"/>
<dbReference type="EMBL" id="CP065959">
    <property type="protein sequence ID" value="QQC87819.1"/>
    <property type="molecule type" value="Genomic_DNA"/>
</dbReference>
<evidence type="ECO:0000313" key="2">
    <source>
        <dbReference type="Proteomes" id="UP000596130"/>
    </source>
</evidence>
<dbReference type="Proteomes" id="UP000596130">
    <property type="component" value="Chromosome"/>
</dbReference>
<evidence type="ECO:0008006" key="3">
    <source>
        <dbReference type="Google" id="ProtNLM"/>
    </source>
</evidence>
<reference evidence="1 2" key="1">
    <citation type="submission" date="2020-12" db="EMBL/GenBank/DDBJ databases">
        <title>Identification and biosynthesis of polyene macrolides produced by Streptomyces alfalfae Men-myco-93-63.</title>
        <authorList>
            <person name="Liu D."/>
            <person name="Li Y."/>
            <person name="Liu L."/>
            <person name="Han X."/>
            <person name="Shen F."/>
        </authorList>
    </citation>
    <scope>NUCLEOTIDE SEQUENCE [LARGE SCALE GENOMIC DNA]</scope>
    <source>
        <strain evidence="1 2">Men-myco-93-63</strain>
    </source>
</reference>
<accession>A0A7T4PCR5</accession>
<organism evidence="1 2">
    <name type="scientific">Streptomyces alfalfae</name>
    <dbReference type="NCBI Taxonomy" id="1642299"/>
    <lineage>
        <taxon>Bacteria</taxon>
        <taxon>Bacillati</taxon>
        <taxon>Actinomycetota</taxon>
        <taxon>Actinomycetes</taxon>
        <taxon>Kitasatosporales</taxon>
        <taxon>Streptomycetaceae</taxon>
        <taxon>Streptomyces</taxon>
    </lineage>
</organism>
<dbReference type="RefSeq" id="WP_162933600.1">
    <property type="nucleotide sequence ID" value="NZ_CP015588.1"/>
</dbReference>
<name>A0A7T4PCR5_9ACTN</name>
<evidence type="ECO:0000313" key="1">
    <source>
        <dbReference type="EMBL" id="QQC87819.1"/>
    </source>
</evidence>
<gene>
    <name evidence="1" type="ORF">I8755_04920</name>
</gene>
<sequence>MRTAHVESVRRYFIDLLRPEQIEAFAEIGETLVAHLTDRKGPGAGRAARPDGRQ</sequence>
<protein>
    <recommendedName>
        <fullName evidence="3">MarR family transcriptional regulator</fullName>
    </recommendedName>
</protein>
<proteinExistence type="predicted"/>